<dbReference type="EMBL" id="BMBA01000005">
    <property type="protein sequence ID" value="GFZ33388.1"/>
    <property type="molecule type" value="Genomic_DNA"/>
</dbReference>
<evidence type="ECO:0000259" key="1">
    <source>
        <dbReference type="Pfam" id="PF01261"/>
    </source>
</evidence>
<organism evidence="2 3">
    <name type="scientific">Clostridium zeae</name>
    <dbReference type="NCBI Taxonomy" id="2759022"/>
    <lineage>
        <taxon>Bacteria</taxon>
        <taxon>Bacillati</taxon>
        <taxon>Bacillota</taxon>
        <taxon>Clostridia</taxon>
        <taxon>Eubacteriales</taxon>
        <taxon>Clostridiaceae</taxon>
        <taxon>Clostridium</taxon>
    </lineage>
</organism>
<dbReference type="Gene3D" id="3.20.20.150">
    <property type="entry name" value="Divalent-metal-dependent TIM barrel enzymes"/>
    <property type="match status" value="1"/>
</dbReference>
<sequence>MDRVLYGMPTLIECDSLDKTIKLCKELRLDFIEINMNLPQYQKNNIDISKMKSYILNDNIFFTIHLDENLRVCDFNEDVSKAYIDTVLFTIEIAKKLSIPILNMHMDKGVYFTLPNEKIYLFEKYKDIYLTNLIKFRNLCEETIGKRNIKICIENCDGYTDFMKESIEILLQSEVFALTFDIGHDYCIGNKDIMFINKNINKLMHMHIHDATNYKNHLPLGKGKIDIKDRINIATKNNCTCVLETKTIDSLRESVQYIKDYIIN</sequence>
<dbReference type="InterPro" id="IPR036237">
    <property type="entry name" value="Xyl_isomerase-like_sf"/>
</dbReference>
<keyword evidence="3" id="KW-1185">Reference proteome</keyword>
<dbReference type="Pfam" id="PF01261">
    <property type="entry name" value="AP_endonuc_2"/>
    <property type="match status" value="1"/>
</dbReference>
<feature type="domain" description="Xylose isomerase-like TIM barrel" evidence="1">
    <location>
        <begin position="22"/>
        <end position="260"/>
    </location>
</feature>
<name>A0ABQ1EFE0_9CLOT</name>
<accession>A0ABQ1EFE0</accession>
<dbReference type="PANTHER" id="PTHR12110">
    <property type="entry name" value="HYDROXYPYRUVATE ISOMERASE"/>
    <property type="match status" value="1"/>
</dbReference>
<dbReference type="PANTHER" id="PTHR12110:SF21">
    <property type="entry name" value="XYLOSE ISOMERASE-LIKE TIM BARREL DOMAIN-CONTAINING PROTEIN"/>
    <property type="match status" value="1"/>
</dbReference>
<dbReference type="SUPFAM" id="SSF51658">
    <property type="entry name" value="Xylose isomerase-like"/>
    <property type="match status" value="1"/>
</dbReference>
<evidence type="ECO:0000313" key="3">
    <source>
        <dbReference type="Proteomes" id="UP000663802"/>
    </source>
</evidence>
<dbReference type="InterPro" id="IPR013022">
    <property type="entry name" value="Xyl_isomerase-like_TIM-brl"/>
</dbReference>
<proteinExistence type="predicted"/>
<reference evidence="2 3" key="1">
    <citation type="journal article" date="2021" name="Int. J. Syst. Evol. Microbiol.">
        <title>Clostridium zeae sp. nov., isolated from corn silage.</title>
        <authorList>
            <person name="Kobayashi H."/>
            <person name="Tanizawa Y."/>
            <person name="Yagura M."/>
            <person name="Sakamoto M."/>
            <person name="Ohkuma M."/>
            <person name="Tohno M."/>
        </authorList>
    </citation>
    <scope>NUCLEOTIDE SEQUENCE [LARGE SCALE GENOMIC DNA]</scope>
    <source>
        <strain evidence="2 3">CSC2</strain>
    </source>
</reference>
<protein>
    <recommendedName>
        <fullName evidence="1">Xylose isomerase-like TIM barrel domain-containing protein</fullName>
    </recommendedName>
</protein>
<evidence type="ECO:0000313" key="2">
    <source>
        <dbReference type="EMBL" id="GFZ33388.1"/>
    </source>
</evidence>
<dbReference type="RefSeq" id="WP_206871609.1">
    <property type="nucleotide sequence ID" value="NZ_BMBA01000005.1"/>
</dbReference>
<dbReference type="Proteomes" id="UP000663802">
    <property type="component" value="Unassembled WGS sequence"/>
</dbReference>
<dbReference type="InterPro" id="IPR050312">
    <property type="entry name" value="IolE/XylAMocC-like"/>
</dbReference>
<comment type="caution">
    <text evidence="2">The sequence shown here is derived from an EMBL/GenBank/DDBJ whole genome shotgun (WGS) entry which is preliminary data.</text>
</comment>
<gene>
    <name evidence="2" type="ORF">CSC2_39140</name>
</gene>